<feature type="region of interest" description="Disordered" evidence="1">
    <location>
        <begin position="174"/>
        <end position="251"/>
    </location>
</feature>
<proteinExistence type="predicted"/>
<dbReference type="AlphaFoldDB" id="A0A438EKG2"/>
<accession>A0A438EKG2</accession>
<reference evidence="2 3" key="1">
    <citation type="journal article" date="2018" name="PLoS Genet.">
        <title>Population sequencing reveals clonal diversity and ancestral inbreeding in the grapevine cultivar Chardonnay.</title>
        <authorList>
            <person name="Roach M.J."/>
            <person name="Johnson D.L."/>
            <person name="Bohlmann J."/>
            <person name="van Vuuren H.J."/>
            <person name="Jones S.J."/>
            <person name="Pretorius I.S."/>
            <person name="Schmidt S.A."/>
            <person name="Borneman A.R."/>
        </authorList>
    </citation>
    <scope>NUCLEOTIDE SEQUENCE [LARGE SCALE GENOMIC DNA]</scope>
    <source>
        <strain evidence="3">cv. Chardonnay</strain>
        <tissue evidence="2">Leaf</tissue>
    </source>
</reference>
<organism evidence="2 3">
    <name type="scientific">Vitis vinifera</name>
    <name type="common">Grape</name>
    <dbReference type="NCBI Taxonomy" id="29760"/>
    <lineage>
        <taxon>Eukaryota</taxon>
        <taxon>Viridiplantae</taxon>
        <taxon>Streptophyta</taxon>
        <taxon>Embryophyta</taxon>
        <taxon>Tracheophyta</taxon>
        <taxon>Spermatophyta</taxon>
        <taxon>Magnoliopsida</taxon>
        <taxon>eudicotyledons</taxon>
        <taxon>Gunneridae</taxon>
        <taxon>Pentapetalae</taxon>
        <taxon>rosids</taxon>
        <taxon>Vitales</taxon>
        <taxon>Vitaceae</taxon>
        <taxon>Viteae</taxon>
        <taxon>Vitis</taxon>
    </lineage>
</organism>
<feature type="compositionally biased region" description="Low complexity" evidence="1">
    <location>
        <begin position="233"/>
        <end position="249"/>
    </location>
</feature>
<dbReference type="Proteomes" id="UP000288805">
    <property type="component" value="Unassembled WGS sequence"/>
</dbReference>
<evidence type="ECO:0000313" key="2">
    <source>
        <dbReference type="EMBL" id="RVW48187.1"/>
    </source>
</evidence>
<gene>
    <name evidence="2" type="ORF">CK203_084739</name>
</gene>
<name>A0A438EKG2_VITVI</name>
<dbReference type="EMBL" id="QGNW01001256">
    <property type="protein sequence ID" value="RVW48187.1"/>
    <property type="molecule type" value="Genomic_DNA"/>
</dbReference>
<evidence type="ECO:0000313" key="3">
    <source>
        <dbReference type="Proteomes" id="UP000288805"/>
    </source>
</evidence>
<protein>
    <submittedName>
        <fullName evidence="2">Uncharacterized protein</fullName>
    </submittedName>
</protein>
<comment type="caution">
    <text evidence="2">The sequence shown here is derived from an EMBL/GenBank/DDBJ whole genome shotgun (WGS) entry which is preliminary data.</text>
</comment>
<sequence length="276" mass="30953">MPYNEDSLSASFESMSVETQFSDSSNEANIYAPYAMSYGQPPQIFQVPLMKSMKGYNYPSSTQMPYYLPHQLQQQGFQTSTWENLDFLSMDKLLVGLKKFMHGMFVHTINTIETSMSWVHDEVRGCVYMPKDKTELARTVLDAQKSGELGFLLIPRPSPLYHSMILMTQAHQGNSHSYGLPERTGKQDLKGNSYGHSVESRPSLQSAAPIEEDVRATKPTSIPKQDFGPKESIPPLSDSSSYSSTEQASDGSAQAILYIPDKSRFIDWNGNIEHVI</sequence>
<evidence type="ECO:0000256" key="1">
    <source>
        <dbReference type="SAM" id="MobiDB-lite"/>
    </source>
</evidence>